<dbReference type="GO" id="GO:0009249">
    <property type="term" value="P:protein lipoylation"/>
    <property type="evidence" value="ECO:0007669"/>
    <property type="project" value="InterPro"/>
</dbReference>
<evidence type="ECO:0000256" key="1">
    <source>
        <dbReference type="ARBA" id="ARBA00005085"/>
    </source>
</evidence>
<dbReference type="InterPro" id="IPR045864">
    <property type="entry name" value="aa-tRNA-synth_II/BPL/LPL"/>
</dbReference>
<reference evidence="5" key="2">
    <citation type="submission" date="2025-08" db="UniProtKB">
        <authorList>
            <consortium name="RefSeq"/>
        </authorList>
    </citation>
    <scope>IDENTIFICATION</scope>
    <source>
        <tissue evidence="5">Whole sample</tissue>
    </source>
</reference>
<dbReference type="CDD" id="cd16443">
    <property type="entry name" value="LplA"/>
    <property type="match status" value="1"/>
</dbReference>
<gene>
    <name evidence="5" type="primary">LOC111121154</name>
</gene>
<name>A0A8B8CQC8_CRAVI</name>
<dbReference type="Gene3D" id="3.30.930.10">
    <property type="entry name" value="Bira Bifunctional Protein, Domain 2"/>
    <property type="match status" value="1"/>
</dbReference>
<dbReference type="PANTHER" id="PTHR12561:SF3">
    <property type="entry name" value="LIPOYLTRANSFERASE 1, MITOCHONDRIAL"/>
    <property type="match status" value="1"/>
</dbReference>
<dbReference type="PANTHER" id="PTHR12561">
    <property type="entry name" value="LIPOATE-PROTEIN LIGASE"/>
    <property type="match status" value="1"/>
</dbReference>
<dbReference type="GeneID" id="111121154"/>
<dbReference type="SUPFAM" id="SSF55681">
    <property type="entry name" value="Class II aaRS and biotin synthetases"/>
    <property type="match status" value="1"/>
</dbReference>
<dbReference type="KEGG" id="cvn:111121154"/>
<dbReference type="Proteomes" id="UP000694844">
    <property type="component" value="Chromosome 1"/>
</dbReference>
<dbReference type="OrthoDB" id="201621at2759"/>
<comment type="pathway">
    <text evidence="1">Protein modification; protein lipoylation via exogenous pathway; protein N(6)-(lipoyl)lysine from lipoate: step 2/2.</text>
</comment>
<evidence type="ECO:0000256" key="2">
    <source>
        <dbReference type="ARBA" id="ARBA00008242"/>
    </source>
</evidence>
<proteinExistence type="inferred from homology"/>
<dbReference type="PROSITE" id="PS51733">
    <property type="entry name" value="BPL_LPL_CATALYTIC"/>
    <property type="match status" value="1"/>
</dbReference>
<feature type="domain" description="BPL/LPL catalytic" evidence="3">
    <location>
        <begin position="61"/>
        <end position="247"/>
    </location>
</feature>
<dbReference type="Gene3D" id="3.30.390.50">
    <property type="entry name" value="CO dehydrogenase flavoprotein, C-terminal domain"/>
    <property type="match status" value="1"/>
</dbReference>
<evidence type="ECO:0000259" key="3">
    <source>
        <dbReference type="PROSITE" id="PS51733"/>
    </source>
</evidence>
<protein>
    <submittedName>
        <fullName evidence="5">Lipoyltransferase 1, mitochondrial-like isoform X1</fullName>
    </submittedName>
</protein>
<sequence>MVHLCQKLRLSRAFLSAEICHFHKRSFSQKSSKRHQVYVSTSDDIYTNLALEEWLYEKEDFNQKSILLMWQNKPAVVIGRHQNPWLECNVPKLREHGIDLARRISGGGCVYHDLGNLNCSFLKTKKQYNRRQNLDLVVEAVTNRWGVDLQVNIREDIVLDGLYKISGTASKLGKNNTFHHFTLLHDVNEENLEMALESPMRIGVESKATDSKRSRIKNLSECDITIDFISLVEVIGQQFYKEAGVQGEITWIDPGDETLFPGVTEISKASKDWEWVFGKTPKFSIKRTFTSGELRTELSVSCHFEKGRIKTAEIMCDYRTPCVEEFTDRLQRELTGRRLHREDLHQTLNDYDLSQFDQKHSAVISWIIQSCVQALGTGV</sequence>
<dbReference type="Pfam" id="PF21948">
    <property type="entry name" value="LplA-B_cat"/>
    <property type="match status" value="1"/>
</dbReference>
<dbReference type="UniPathway" id="UPA00537">
    <property type="reaction ID" value="UER00594"/>
</dbReference>
<organism evidence="4 5">
    <name type="scientific">Crassostrea virginica</name>
    <name type="common">Eastern oyster</name>
    <dbReference type="NCBI Taxonomy" id="6565"/>
    <lineage>
        <taxon>Eukaryota</taxon>
        <taxon>Metazoa</taxon>
        <taxon>Spiralia</taxon>
        <taxon>Lophotrochozoa</taxon>
        <taxon>Mollusca</taxon>
        <taxon>Bivalvia</taxon>
        <taxon>Autobranchia</taxon>
        <taxon>Pteriomorphia</taxon>
        <taxon>Ostreida</taxon>
        <taxon>Ostreoidea</taxon>
        <taxon>Ostreidae</taxon>
        <taxon>Crassostrea</taxon>
    </lineage>
</organism>
<accession>A0A8B8CQC8</accession>
<evidence type="ECO:0000313" key="4">
    <source>
        <dbReference type="Proteomes" id="UP000694844"/>
    </source>
</evidence>
<evidence type="ECO:0000313" key="5">
    <source>
        <dbReference type="RefSeq" id="XP_022318012.1"/>
    </source>
</evidence>
<dbReference type="GO" id="GO:0017118">
    <property type="term" value="F:lipoyltransferase activity"/>
    <property type="evidence" value="ECO:0007669"/>
    <property type="project" value="TreeGrafter"/>
</dbReference>
<dbReference type="GO" id="GO:0005739">
    <property type="term" value="C:mitochondrion"/>
    <property type="evidence" value="ECO:0007669"/>
    <property type="project" value="TreeGrafter"/>
</dbReference>
<dbReference type="InterPro" id="IPR004143">
    <property type="entry name" value="BPL_LPL_catalytic"/>
</dbReference>
<dbReference type="RefSeq" id="XP_022318012.1">
    <property type="nucleotide sequence ID" value="XM_022462304.1"/>
</dbReference>
<reference evidence="4" key="1">
    <citation type="submission" date="2024-06" db="UniProtKB">
        <authorList>
            <consortium name="RefSeq"/>
        </authorList>
    </citation>
    <scope>NUCLEOTIDE SEQUENCE [LARGE SCALE GENOMIC DNA]</scope>
</reference>
<comment type="similarity">
    <text evidence="2">Belongs to the LplA family.</text>
</comment>
<dbReference type="FunFam" id="3.30.930.10:FF:000045">
    <property type="entry name" value="lipoyltransferase 1, mitochondrial"/>
    <property type="match status" value="1"/>
</dbReference>
<dbReference type="InterPro" id="IPR004562">
    <property type="entry name" value="LipoylTrfase_LipoateP_Ligase"/>
</dbReference>
<dbReference type="NCBIfam" id="TIGR00545">
    <property type="entry name" value="lipoyltrans"/>
    <property type="match status" value="1"/>
</dbReference>
<keyword evidence="4" id="KW-1185">Reference proteome</keyword>
<dbReference type="AlphaFoldDB" id="A0A8B8CQC8"/>